<keyword evidence="3 5" id="KW-1133">Transmembrane helix</keyword>
<proteinExistence type="predicted"/>
<sequence length="90" mass="9806">MREGFANLTPPAALVGGGSAGGRIWRFLAFLDSTIVNIAFPDIQKSFPSYDLGSLSWILNAYNIVFAAFLVAAAGWPICWAAEEHSRSEW</sequence>
<dbReference type="PANTHER" id="PTHR42718">
    <property type="entry name" value="MAJOR FACILITATOR SUPERFAMILY MULTIDRUG TRANSPORTER MFSC"/>
    <property type="match status" value="1"/>
</dbReference>
<protein>
    <submittedName>
        <fullName evidence="6">Conserved transmembrane transport protein</fullName>
    </submittedName>
</protein>
<evidence type="ECO:0000256" key="2">
    <source>
        <dbReference type="ARBA" id="ARBA00022692"/>
    </source>
</evidence>
<evidence type="ECO:0000256" key="4">
    <source>
        <dbReference type="ARBA" id="ARBA00023136"/>
    </source>
</evidence>
<keyword evidence="2 5" id="KW-0812">Transmembrane</keyword>
<evidence type="ECO:0000256" key="5">
    <source>
        <dbReference type="SAM" id="Phobius"/>
    </source>
</evidence>
<evidence type="ECO:0000313" key="7">
    <source>
        <dbReference type="Proteomes" id="UP000020681"/>
    </source>
</evidence>
<dbReference type="EMBL" id="JAOL01000057">
    <property type="protein sequence ID" value="EUA93553.1"/>
    <property type="molecule type" value="Genomic_DNA"/>
</dbReference>
<reference evidence="6 7" key="1">
    <citation type="submission" date="2014-01" db="EMBL/GenBank/DDBJ databases">
        <authorList>
            <person name="Dobos K."/>
            <person name="Lenaerts A."/>
            <person name="Ordway D."/>
            <person name="DeGroote M.A."/>
            <person name="Parker T."/>
            <person name="Sizemore C."/>
            <person name="Tallon L.J."/>
            <person name="Sadzewicz L.K."/>
            <person name="Sengamalay N."/>
            <person name="Fraser C.M."/>
            <person name="Hine E."/>
            <person name="Shefchek K.A."/>
            <person name="Das S.P."/>
            <person name="Tettelin H."/>
        </authorList>
    </citation>
    <scope>NUCLEOTIDE SEQUENCE [LARGE SCALE GENOMIC DNA]</scope>
    <source>
        <strain evidence="6 7">Harvey</strain>
    </source>
</reference>
<dbReference type="Proteomes" id="UP000020681">
    <property type="component" value="Unassembled WGS sequence"/>
</dbReference>
<comment type="subcellular location">
    <subcellularLocation>
        <location evidence="1">Membrane</location>
        <topology evidence="1">Multi-pass membrane protein</topology>
    </subcellularLocation>
</comment>
<keyword evidence="7" id="KW-1185">Reference proteome</keyword>
<organism evidence="6 7">
    <name type="scientific">Mycobacterium ulcerans str. Harvey</name>
    <dbReference type="NCBI Taxonomy" id="1299332"/>
    <lineage>
        <taxon>Bacteria</taxon>
        <taxon>Bacillati</taxon>
        <taxon>Actinomycetota</taxon>
        <taxon>Actinomycetes</taxon>
        <taxon>Mycobacteriales</taxon>
        <taxon>Mycobacteriaceae</taxon>
        <taxon>Mycobacterium</taxon>
        <taxon>Mycobacterium ulcerans group</taxon>
    </lineage>
</organism>
<comment type="caution">
    <text evidence="6">The sequence shown here is derived from an EMBL/GenBank/DDBJ whole genome shotgun (WGS) entry which is preliminary data.</text>
</comment>
<dbReference type="PANTHER" id="PTHR42718:SF48">
    <property type="entry name" value="CONSERVED TWO-DOMAIN MEMBRANE PROTEIN-RELATED"/>
    <property type="match status" value="1"/>
</dbReference>
<evidence type="ECO:0000256" key="1">
    <source>
        <dbReference type="ARBA" id="ARBA00004141"/>
    </source>
</evidence>
<name>A0ABP3AR31_MYCUL</name>
<accession>A0ABP3AR31</accession>
<feature type="transmembrane region" description="Helical" evidence="5">
    <location>
        <begin position="57"/>
        <end position="82"/>
    </location>
</feature>
<gene>
    <name evidence="6" type="ORF">I551_9183</name>
</gene>
<evidence type="ECO:0000313" key="6">
    <source>
        <dbReference type="EMBL" id="EUA93553.1"/>
    </source>
</evidence>
<evidence type="ECO:0000256" key="3">
    <source>
        <dbReference type="ARBA" id="ARBA00022989"/>
    </source>
</evidence>
<keyword evidence="4 5" id="KW-0472">Membrane</keyword>